<keyword evidence="3" id="KW-1185">Reference proteome</keyword>
<evidence type="ECO:0000313" key="3">
    <source>
        <dbReference type="Proteomes" id="UP001179647"/>
    </source>
</evidence>
<dbReference type="PANTHER" id="PTHR11735">
    <property type="entry name" value="TRNA N6-ADENOSINE THREONYLCARBAMOYLTRANSFERASE"/>
    <property type="match status" value="1"/>
</dbReference>
<evidence type="ECO:0000313" key="2">
    <source>
        <dbReference type="EMBL" id="WEG72794.1"/>
    </source>
</evidence>
<dbReference type="CDD" id="cd24032">
    <property type="entry name" value="ASKHA_NBD_TsaB"/>
    <property type="match status" value="1"/>
</dbReference>
<feature type="domain" description="Gcp-like" evidence="1">
    <location>
        <begin position="30"/>
        <end position="228"/>
    </location>
</feature>
<dbReference type="SUPFAM" id="SSF53067">
    <property type="entry name" value="Actin-like ATPase domain"/>
    <property type="match status" value="2"/>
</dbReference>
<dbReference type="InterPro" id="IPR022496">
    <property type="entry name" value="T6A_TsaB"/>
</dbReference>
<reference evidence="2" key="1">
    <citation type="submission" date="2022-10" db="EMBL/GenBank/DDBJ databases">
        <title>Vagococcus sp. isolated from poultry meat.</title>
        <authorList>
            <person name="Johansson P."/>
            <person name="Bjorkroth J."/>
        </authorList>
    </citation>
    <scope>NUCLEOTIDE SEQUENCE</scope>
    <source>
        <strain evidence="2">STAA11</strain>
    </source>
</reference>
<name>A0AAF0I6K4_9ENTE</name>
<dbReference type="EC" id="2.3.1.234" evidence="2"/>
<keyword evidence="2" id="KW-0808">Transferase</keyword>
<organism evidence="2 3">
    <name type="scientific">Vagococcus intermedius</name>
    <dbReference type="NCBI Taxonomy" id="2991418"/>
    <lineage>
        <taxon>Bacteria</taxon>
        <taxon>Bacillati</taxon>
        <taxon>Bacillota</taxon>
        <taxon>Bacilli</taxon>
        <taxon>Lactobacillales</taxon>
        <taxon>Enterococcaceae</taxon>
        <taxon>Vagococcus</taxon>
    </lineage>
</organism>
<protein>
    <submittedName>
        <fullName evidence="2">tRNA (Adenosine(37)-N6)-threonylcarbamoyltransferase complex dimerization subunit type 1 TsaB</fullName>
        <ecNumber evidence="2">2.3.1.234</ecNumber>
    </submittedName>
</protein>
<dbReference type="AlphaFoldDB" id="A0AAF0I6K4"/>
<sequence length="249" mass="27419">MKVLAIDTSNRSLGVGVLDNQTVVAHYVGTANNNHSVTTMPAIDFVMSANKISPNELDRIVVAQGPGSYTGLRIGVTTAKTLAWTLGIDLVGVSSLAAIAGNSTEYQGYIVPVFDARRDNVYSAVYKWEDGRLVSVIADKHLAMVEWLEELLTLPDLEKGLRFVGHDVKQFSDKISEKLPHAEQTSLVEMNEVNPITLAKLGLELDPIEDCQGFVPVYLKLVEAEEKWLETNPEKISKYVETTSYHEEG</sequence>
<dbReference type="Gene3D" id="3.30.420.40">
    <property type="match status" value="2"/>
</dbReference>
<dbReference type="Pfam" id="PF00814">
    <property type="entry name" value="TsaD"/>
    <property type="match status" value="1"/>
</dbReference>
<dbReference type="InterPro" id="IPR000905">
    <property type="entry name" value="Gcp-like_dom"/>
</dbReference>
<dbReference type="Proteomes" id="UP001179647">
    <property type="component" value="Chromosome"/>
</dbReference>
<dbReference type="PANTHER" id="PTHR11735:SF11">
    <property type="entry name" value="TRNA THREONYLCARBAMOYLADENOSINE BIOSYNTHESIS PROTEIN TSAB"/>
    <property type="match status" value="1"/>
</dbReference>
<dbReference type="KEGG" id="vie:OL234_07330"/>
<dbReference type="InterPro" id="IPR043129">
    <property type="entry name" value="ATPase_NBD"/>
</dbReference>
<dbReference type="GO" id="GO:0005829">
    <property type="term" value="C:cytosol"/>
    <property type="evidence" value="ECO:0007669"/>
    <property type="project" value="TreeGrafter"/>
</dbReference>
<dbReference type="GO" id="GO:0061711">
    <property type="term" value="F:tRNA N(6)-L-threonylcarbamoyladenine synthase activity"/>
    <property type="evidence" value="ECO:0007669"/>
    <property type="project" value="UniProtKB-EC"/>
</dbReference>
<dbReference type="GO" id="GO:0002949">
    <property type="term" value="P:tRNA threonylcarbamoyladenosine modification"/>
    <property type="evidence" value="ECO:0007669"/>
    <property type="project" value="InterPro"/>
</dbReference>
<dbReference type="EMBL" id="CP110232">
    <property type="protein sequence ID" value="WEG72794.1"/>
    <property type="molecule type" value="Genomic_DNA"/>
</dbReference>
<dbReference type="RefSeq" id="WP_275468596.1">
    <property type="nucleotide sequence ID" value="NZ_CP110232.1"/>
</dbReference>
<dbReference type="NCBIfam" id="TIGR03725">
    <property type="entry name" value="T6A_YeaZ"/>
    <property type="match status" value="1"/>
</dbReference>
<accession>A0AAF0I6K4</accession>
<gene>
    <name evidence="2" type="primary">tsaB</name>
    <name evidence="2" type="ORF">OL234_07330</name>
</gene>
<evidence type="ECO:0000259" key="1">
    <source>
        <dbReference type="Pfam" id="PF00814"/>
    </source>
</evidence>
<proteinExistence type="predicted"/>
<keyword evidence="2" id="KW-0012">Acyltransferase</keyword>